<dbReference type="SUPFAM" id="SSF52540">
    <property type="entry name" value="P-loop containing nucleoside triphosphate hydrolases"/>
    <property type="match status" value="1"/>
</dbReference>
<keyword evidence="3" id="KW-1185">Reference proteome</keyword>
<comment type="caution">
    <text evidence="2">The sequence shown here is derived from an EMBL/GenBank/DDBJ whole genome shotgun (WGS) entry which is preliminary data.</text>
</comment>
<dbReference type="InterPro" id="IPR027417">
    <property type="entry name" value="P-loop_NTPase"/>
</dbReference>
<proteinExistence type="predicted"/>
<evidence type="ECO:0000313" key="3">
    <source>
        <dbReference type="Proteomes" id="UP001629249"/>
    </source>
</evidence>
<organism evidence="2 3">
    <name type="scientific">Paraburkholderia agricolaris</name>
    <dbReference type="NCBI Taxonomy" id="2152888"/>
    <lineage>
        <taxon>Bacteria</taxon>
        <taxon>Pseudomonadati</taxon>
        <taxon>Pseudomonadota</taxon>
        <taxon>Betaproteobacteria</taxon>
        <taxon>Burkholderiales</taxon>
        <taxon>Burkholderiaceae</taxon>
        <taxon>Paraburkholderia</taxon>
    </lineage>
</organism>
<sequence>MTAPIDGLRENVRKLKPDGGDGFEGLMAAVLTDLTRRSFAIASSGSQRGRDGQSALDRGVVLFEAKRYDDTLPKEKILTKITEIAGDTESTPELFIVGATGPIWAQHISLMQSAARRFGMVVMALSWPETGLPDLAVFLAMAPDVSAEFIARHISVSQSELSLQLNAVRAHSQFQARSNELQTMVLQPSIAPAFALADNAIWLEKVFSDANHARRMLGQPLSPAEASGVGTLDRADLRIRISDAAFARFDDAIVAILGADGNGKSWIFAQAWCHLQVRPLTVVIVPDDVGLQVSPEVCTELLVSKLVAQTDDIPRAETRERWLRHFERWQKNHDISQPRLVVFVDGVNQRETVDWLRFLDAMSEVVTRLGGRLVFSCRRVFYQGRLQGRLVSRVESIDVPEWSDHELDELLKVRGTSIAALEIGIIRGLRNPRIFGVAMSLFNKDEIKAFGELSVSRLLFEHIRSGNATLDNSMEPSRFAAEIRSHAENIVQRLERNEPDGLNEFDMSSFGVAGDSTRAVSDRFVITSSGHFFEMIEGEPNRYVLKEDGLPLAMGLALVSKVRTALRQRRSIDEALSNILDPIAALDRTSDILLSAILSAVIEESSEEVITPLVCSFVSLQNIDASHYAEFRNLFGRDPVAFLGAVETLVLSRNVASNFSWLTAAVSDLAGATKFESAYVASIHRWLSMYSLAPERMVLVPNTPERADEHSQQLREREHELTTSLESLSQCEREILKTMVLEGRGDYSQLGLIALQALANRPLAPFATSLTQWCFASAFNGGYRDNRDDFYSLLRFNIVDWVPAKTALLDAVHCLRQAHTSSVGQWALVYALQATGDSGDAKEASRIADGLRGESGTIRNWRLIEDFCATDPCDPSSVEPENISATAVKYEVINPAEVRRTASSSNDNHFFTAAQPGLARFRPTIASDVLRAFAAQATARQTREFNHTVHFLAEQTVALDRKIAAAYVEKAREIAQAALDAGEDKHNEAWVAAQFALCVAFPHLTGEEQLEALLDHPDDKTVMMDLSHLLRPIDGIRIERELEKAIQEGNFVRQFRVLLFAEYSCTPLTVLSKDMVVSLLASHHDHVRLSALSLVRATADPALLTALVKAGWSASSLDAVSRKIEIMHGSCALVLAAEQGSITIESCLDRIDFSAYELLAERLGTEGSVAIAKRLDTAIRKASEFHVIGNLPDIEQNLQGRHWPVIYEVSHKASPNETPEERLLQNADTGDAWYDRQEKSRNVAERFERDLTNADAQLVIRPVSVELISAIDDANVLFADAWAKLFMELNGQALCNVHNIGMVVAEVVGRRDGIAGRKLFEHLQSSTPQVRVTFGHSKVDVDAMTAWGAAVNCEMNERCFARLDRISNDHELAMEILAAIRAQRVDVLRDYVLDRRERVEPALRARATMVAGLSPDEHWAVDTVDRLKHEHGFLKGAYKAATYAMERHQWSRQWAAKMREAADPIDFWRFSVLLSKIVDGRFDKTELVGDAPSELVQRFGPTLDSAMRQRIGKWKNNRSSKLFGMNAPDEVFTVRNKTSTR</sequence>
<protein>
    <recommendedName>
        <fullName evidence="4">NACHT domain-containing protein</fullName>
    </recommendedName>
</protein>
<dbReference type="EMBL" id="JAQQFN010000037">
    <property type="protein sequence ID" value="MFL9888282.1"/>
    <property type="molecule type" value="Genomic_DNA"/>
</dbReference>
<dbReference type="Proteomes" id="UP001629249">
    <property type="component" value="Unassembled WGS sequence"/>
</dbReference>
<name>A0ABW8ZYP7_9BURK</name>
<accession>A0ABW8ZYP7</accession>
<feature type="compositionally biased region" description="Basic and acidic residues" evidence="1">
    <location>
        <begin position="705"/>
        <end position="721"/>
    </location>
</feature>
<gene>
    <name evidence="2" type="ORF">PQR66_35030</name>
</gene>
<reference evidence="2 3" key="1">
    <citation type="journal article" date="2024" name="Chem. Sci.">
        <title>Discovery of megapolipeptins by genome mining of a Burkholderiales bacteria collection.</title>
        <authorList>
            <person name="Paulo B.S."/>
            <person name="Recchia M.J.J."/>
            <person name="Lee S."/>
            <person name="Fergusson C.H."/>
            <person name="Romanowski S.B."/>
            <person name="Hernandez A."/>
            <person name="Krull N."/>
            <person name="Liu D.Y."/>
            <person name="Cavanagh H."/>
            <person name="Bos A."/>
            <person name="Gray C.A."/>
            <person name="Murphy B.T."/>
            <person name="Linington R.G."/>
            <person name="Eustaquio A.S."/>
        </authorList>
    </citation>
    <scope>NUCLEOTIDE SEQUENCE [LARGE SCALE GENOMIC DNA]</scope>
    <source>
        <strain evidence="2 3">RL16-012-BIC-B</strain>
    </source>
</reference>
<evidence type="ECO:0000256" key="1">
    <source>
        <dbReference type="SAM" id="MobiDB-lite"/>
    </source>
</evidence>
<evidence type="ECO:0000313" key="2">
    <source>
        <dbReference type="EMBL" id="MFL9888282.1"/>
    </source>
</evidence>
<dbReference type="RefSeq" id="WP_408334414.1">
    <property type="nucleotide sequence ID" value="NZ_JAQQFH010000043.1"/>
</dbReference>
<feature type="region of interest" description="Disordered" evidence="1">
    <location>
        <begin position="704"/>
        <end position="724"/>
    </location>
</feature>
<evidence type="ECO:0008006" key="4">
    <source>
        <dbReference type="Google" id="ProtNLM"/>
    </source>
</evidence>